<feature type="compositionally biased region" description="Polar residues" evidence="11">
    <location>
        <begin position="14"/>
        <end position="27"/>
    </location>
</feature>
<dbReference type="Gene3D" id="3.40.50.10050">
    <property type="entry name" value="Translation initiation factor IF- 2, domain 3"/>
    <property type="match status" value="1"/>
</dbReference>
<comment type="subcellular location">
    <subcellularLocation>
        <location evidence="1">Mitochondrion</location>
    </subcellularLocation>
</comment>
<keyword evidence="7" id="KW-0496">Mitochondrion</keyword>
<dbReference type="STRING" id="599839.J4GJX0"/>
<dbReference type="PANTHER" id="PTHR43381">
    <property type="entry name" value="TRANSLATION INITIATION FACTOR IF-2-RELATED"/>
    <property type="match status" value="1"/>
</dbReference>
<comment type="function">
    <text evidence="9">One of the essential components for the initiation of protein synthesis. Protects formylmethionyl-tRNA from spontaneous hydrolysis and promotes its binding to the 30S ribosomal subunits. Also involved in the hydrolysis of GTP during the formation of the 70S ribosomal complex.</text>
</comment>
<evidence type="ECO:0000256" key="1">
    <source>
        <dbReference type="ARBA" id="ARBA00004173"/>
    </source>
</evidence>
<name>J4GJX0_9APHY</name>
<gene>
    <name evidence="13" type="ORF">FIBRA_01343</name>
</gene>
<dbReference type="InterPro" id="IPR015760">
    <property type="entry name" value="TIF_IF2"/>
</dbReference>
<dbReference type="PRINTS" id="PR00315">
    <property type="entry name" value="ELONGATNFCT"/>
</dbReference>
<dbReference type="NCBIfam" id="TIGR00487">
    <property type="entry name" value="IF-2"/>
    <property type="match status" value="1"/>
</dbReference>
<dbReference type="CDD" id="cd03702">
    <property type="entry name" value="IF2_mtIF2_II"/>
    <property type="match status" value="1"/>
</dbReference>
<feature type="region of interest" description="Disordered" evidence="11">
    <location>
        <begin position="1"/>
        <end position="154"/>
    </location>
</feature>
<dbReference type="FunFam" id="2.40.30.10:FF:000008">
    <property type="entry name" value="Translation initiation factor IF-2"/>
    <property type="match status" value="1"/>
</dbReference>
<keyword evidence="8" id="KW-0342">GTP-binding</keyword>
<dbReference type="GO" id="GO:0003743">
    <property type="term" value="F:translation initiation factor activity"/>
    <property type="evidence" value="ECO:0007669"/>
    <property type="project" value="UniProtKB-KW"/>
</dbReference>
<dbReference type="HAMAP" id="MF_00100_B">
    <property type="entry name" value="IF_2_B"/>
    <property type="match status" value="1"/>
</dbReference>
<dbReference type="GO" id="GO:0005525">
    <property type="term" value="F:GTP binding"/>
    <property type="evidence" value="ECO:0007669"/>
    <property type="project" value="UniProtKB-KW"/>
</dbReference>
<dbReference type="Gene3D" id="3.40.50.300">
    <property type="entry name" value="P-loop containing nucleotide triphosphate hydrolases"/>
    <property type="match status" value="1"/>
</dbReference>
<dbReference type="InterPro" id="IPR000795">
    <property type="entry name" value="T_Tr_GTP-bd_dom"/>
</dbReference>
<dbReference type="CDD" id="cd01887">
    <property type="entry name" value="IF2_eIF5B"/>
    <property type="match status" value="1"/>
</dbReference>
<keyword evidence="14" id="KW-1185">Reference proteome</keyword>
<dbReference type="InterPro" id="IPR009000">
    <property type="entry name" value="Transl_B-barrel_sf"/>
</dbReference>
<dbReference type="Pfam" id="PF11987">
    <property type="entry name" value="IF-2"/>
    <property type="match status" value="1"/>
</dbReference>
<dbReference type="NCBIfam" id="TIGR00231">
    <property type="entry name" value="small_GTP"/>
    <property type="match status" value="1"/>
</dbReference>
<dbReference type="AlphaFoldDB" id="J4GJX0"/>
<evidence type="ECO:0000256" key="4">
    <source>
        <dbReference type="ARBA" id="ARBA00022741"/>
    </source>
</evidence>
<dbReference type="InterPro" id="IPR044145">
    <property type="entry name" value="IF2_II"/>
</dbReference>
<feature type="compositionally biased region" description="Polar residues" evidence="11">
    <location>
        <begin position="132"/>
        <end position="152"/>
    </location>
</feature>
<evidence type="ECO:0000256" key="5">
    <source>
        <dbReference type="ARBA" id="ARBA00022917"/>
    </source>
</evidence>
<sequence>MVSSEGSGDLLTTPVASSIPQKRNWSRQAPLDSVRSTPASSTAGLGKWATRPNRQIPSTTWNRADPSPTSVASTLSSRRGSAPRQTTPTPSVFARVPPRPQSGGREAAPHQSQSRDSAPHQAGRDPAPHQATGPSRSQRANAQPSSSGSSFLRQILRKDRITAELDRLAAGEQEDEDLVETDKRKTVVNAPTPLEDAVGEPLAAGEPEVRIRSRSGKQARKDFKERGSIVSKLSIGEDVTVSRQSRASGANAVREREKRKKAVRSAKPVNVDIFIPSVVSVGNLAKLLHIRLDTLRRTMIKVGMDAEASYDHMLTSEYASLLAMEFGRNPVVNDEAAFDIYPPPAHPDPVTLPSRPPVVTIMGHVDHGKTTLLDKLRSTSVAKGEAGGITQHIGAFSVPVGTDSGSGSRTITFLDTPGHAAFSAMRARGAGVTDIVVLVVAADDGIMPQTREVIELVQKEKVGLVVAINKIDKPGVDVTKVEHALLAEGVQLETFGGDVPVVKVSGMTGQGLDSLVEVLSAVAEMQDLRAERGGKVHGYVLESKVQKGLGPVATVLLLRGCLKSSDHLIAGMSHAKVRVLSDSNGKSVKTAYPGMAVTVSGWKEVPNAGDEVLNGTEQEVKKAHANRQRKAEMEATLGDMEVINERRRLEREQREKEPEAEDTEVSDAPSSGSQQAGPKELRLIIKADVSGSAEAVAGALQGIGNNLARVKIVATGVGDVVESDVMRAKAVEGMIVAFSVGIPRPVQATAASQHVPCLSSTIIYRLMDEVKDRVIALLPVNVEKRVSGEANVLQLFEIHLKGKKTMKAAGCRVSNGLIEKNKLARVVRNGEVLHEGRIGTLKHLKKDIMEASKGVECGMAFERFDELREGDLIQVYQEIETPGNL</sequence>
<evidence type="ECO:0000313" key="14">
    <source>
        <dbReference type="Proteomes" id="UP000006352"/>
    </source>
</evidence>
<dbReference type="FunCoup" id="J4GJX0">
    <property type="interactions" value="407"/>
</dbReference>
<evidence type="ECO:0000256" key="11">
    <source>
        <dbReference type="SAM" id="MobiDB-lite"/>
    </source>
</evidence>
<dbReference type="GeneID" id="24094236"/>
<evidence type="ECO:0000256" key="7">
    <source>
        <dbReference type="ARBA" id="ARBA00023128"/>
    </source>
</evidence>
<dbReference type="Pfam" id="PF22042">
    <property type="entry name" value="EF-G_D2"/>
    <property type="match status" value="1"/>
</dbReference>
<dbReference type="InterPro" id="IPR005225">
    <property type="entry name" value="Small_GTP-bd"/>
</dbReference>
<dbReference type="Gene3D" id="2.40.30.10">
    <property type="entry name" value="Translation factors"/>
    <property type="match status" value="2"/>
</dbReference>
<evidence type="ECO:0000259" key="12">
    <source>
        <dbReference type="PROSITE" id="PS51722"/>
    </source>
</evidence>
<reference evidence="13 14" key="1">
    <citation type="journal article" date="2012" name="Appl. Environ. Microbiol.">
        <title>Short-read sequencing for genomic analysis of the brown rot fungus Fibroporia radiculosa.</title>
        <authorList>
            <person name="Tang J.D."/>
            <person name="Perkins A.D."/>
            <person name="Sonstegard T.S."/>
            <person name="Schroeder S.G."/>
            <person name="Burgess S.C."/>
            <person name="Diehl S.V."/>
        </authorList>
    </citation>
    <scope>NUCLEOTIDE SEQUENCE [LARGE SCALE GENOMIC DNA]</scope>
    <source>
        <strain evidence="13 14">TFFH 294</strain>
    </source>
</reference>
<dbReference type="OrthoDB" id="361630at2759"/>
<feature type="compositionally biased region" description="Polar residues" evidence="11">
    <location>
        <begin position="34"/>
        <end position="43"/>
    </location>
</feature>
<dbReference type="GO" id="GO:0003924">
    <property type="term" value="F:GTPase activity"/>
    <property type="evidence" value="ECO:0007669"/>
    <property type="project" value="InterPro"/>
</dbReference>
<evidence type="ECO:0000256" key="6">
    <source>
        <dbReference type="ARBA" id="ARBA00022946"/>
    </source>
</evidence>
<dbReference type="InParanoid" id="J4GJX0"/>
<dbReference type="SUPFAM" id="SSF52156">
    <property type="entry name" value="Initiation factor IF2/eIF5b, domain 3"/>
    <property type="match status" value="1"/>
</dbReference>
<dbReference type="SUPFAM" id="SSF50447">
    <property type="entry name" value="Translation proteins"/>
    <property type="match status" value="2"/>
</dbReference>
<feature type="domain" description="Tr-type G" evidence="12">
    <location>
        <begin position="354"/>
        <end position="529"/>
    </location>
</feature>
<dbReference type="InterPro" id="IPR023115">
    <property type="entry name" value="TIF_IF2_dom3"/>
</dbReference>
<dbReference type="EMBL" id="HE796928">
    <property type="protein sequence ID" value="CCL99325.1"/>
    <property type="molecule type" value="Genomic_DNA"/>
</dbReference>
<keyword evidence="6" id="KW-0809">Transit peptide</keyword>
<dbReference type="Proteomes" id="UP000006352">
    <property type="component" value="Unassembled WGS sequence"/>
</dbReference>
<dbReference type="FunFam" id="3.40.50.10050:FF:000001">
    <property type="entry name" value="Translation initiation factor IF-2"/>
    <property type="match status" value="1"/>
</dbReference>
<protein>
    <recommendedName>
        <fullName evidence="10">Translation initiation factor IF-2, mitochondrial</fullName>
    </recommendedName>
</protein>
<evidence type="ECO:0000256" key="10">
    <source>
        <dbReference type="ARBA" id="ARBA00044200"/>
    </source>
</evidence>
<proteinExistence type="inferred from homology"/>
<organism evidence="13 14">
    <name type="scientific">Fibroporia radiculosa</name>
    <dbReference type="NCBI Taxonomy" id="599839"/>
    <lineage>
        <taxon>Eukaryota</taxon>
        <taxon>Fungi</taxon>
        <taxon>Dikarya</taxon>
        <taxon>Basidiomycota</taxon>
        <taxon>Agaricomycotina</taxon>
        <taxon>Agaricomycetes</taxon>
        <taxon>Polyporales</taxon>
        <taxon>Fibroporiaceae</taxon>
        <taxon>Fibroporia</taxon>
    </lineage>
</organism>
<dbReference type="InterPro" id="IPR053905">
    <property type="entry name" value="EF-G-like_DII"/>
</dbReference>
<dbReference type="GO" id="GO:0005739">
    <property type="term" value="C:mitochondrion"/>
    <property type="evidence" value="ECO:0007669"/>
    <property type="project" value="UniProtKB-SubCell"/>
</dbReference>
<dbReference type="HOGENOM" id="CLU_006301_5_2_1"/>
<evidence type="ECO:0000313" key="13">
    <source>
        <dbReference type="EMBL" id="CCL99325.1"/>
    </source>
</evidence>
<dbReference type="CDD" id="cd03692">
    <property type="entry name" value="mtIF2_IVc"/>
    <property type="match status" value="1"/>
</dbReference>
<evidence type="ECO:0000256" key="3">
    <source>
        <dbReference type="ARBA" id="ARBA00022540"/>
    </source>
</evidence>
<feature type="region of interest" description="Disordered" evidence="11">
    <location>
        <begin position="623"/>
        <end position="677"/>
    </location>
</feature>
<dbReference type="InterPro" id="IPR000178">
    <property type="entry name" value="TF_IF2_bacterial-like"/>
</dbReference>
<dbReference type="InterPro" id="IPR036925">
    <property type="entry name" value="TIF_IF2_dom3_sf"/>
</dbReference>
<evidence type="ECO:0000256" key="8">
    <source>
        <dbReference type="ARBA" id="ARBA00023134"/>
    </source>
</evidence>
<evidence type="ECO:0000256" key="9">
    <source>
        <dbReference type="ARBA" id="ARBA00025162"/>
    </source>
</evidence>
<keyword evidence="3" id="KW-0396">Initiation factor</keyword>
<feature type="compositionally biased region" description="Basic and acidic residues" evidence="11">
    <location>
        <begin position="643"/>
        <end position="657"/>
    </location>
</feature>
<dbReference type="FunFam" id="3.40.50.300:FF:000019">
    <property type="entry name" value="Translation initiation factor IF-2"/>
    <property type="match status" value="1"/>
</dbReference>
<feature type="compositionally biased region" description="Polar residues" evidence="11">
    <location>
        <begin position="52"/>
        <end position="90"/>
    </location>
</feature>
<dbReference type="RefSeq" id="XP_012178608.1">
    <property type="nucleotide sequence ID" value="XM_012323218.1"/>
</dbReference>
<keyword evidence="5" id="KW-0648">Protein biosynthesis</keyword>
<evidence type="ECO:0000256" key="2">
    <source>
        <dbReference type="ARBA" id="ARBA00007733"/>
    </source>
</evidence>
<dbReference type="Pfam" id="PF00009">
    <property type="entry name" value="GTP_EFTU"/>
    <property type="match status" value="1"/>
</dbReference>
<dbReference type="InterPro" id="IPR027417">
    <property type="entry name" value="P-loop_NTPase"/>
</dbReference>
<accession>J4GJX0</accession>
<dbReference type="SUPFAM" id="SSF52540">
    <property type="entry name" value="P-loop containing nucleoside triphosphate hydrolases"/>
    <property type="match status" value="1"/>
</dbReference>
<dbReference type="PANTHER" id="PTHR43381:SF20">
    <property type="entry name" value="TRANSLATION INITIATION FACTOR IF-2, MITOCHONDRIAL"/>
    <property type="match status" value="1"/>
</dbReference>
<comment type="similarity">
    <text evidence="2">Belongs to the TRAFAC class translation factor GTPase superfamily. Classic translation factor GTPase family. IF-2 subfamily.</text>
</comment>
<keyword evidence="4" id="KW-0547">Nucleotide-binding</keyword>
<dbReference type="PROSITE" id="PS51722">
    <property type="entry name" value="G_TR_2"/>
    <property type="match status" value="1"/>
</dbReference>